<dbReference type="Pfam" id="PF01850">
    <property type="entry name" value="PIN"/>
    <property type="match status" value="1"/>
</dbReference>
<protein>
    <recommendedName>
        <fullName evidence="1">PIN domain-containing protein</fullName>
    </recommendedName>
</protein>
<dbReference type="AlphaFoldDB" id="A0A0A1VUX5"/>
<gene>
    <name evidence="2" type="ORF">N44_01985</name>
</gene>
<dbReference type="Proteomes" id="UP000030321">
    <property type="component" value="Unassembled WGS sequence"/>
</dbReference>
<proteinExistence type="predicted"/>
<dbReference type="Gene3D" id="3.40.50.1010">
    <property type="entry name" value="5'-nuclease"/>
    <property type="match status" value="1"/>
</dbReference>
<evidence type="ECO:0000313" key="2">
    <source>
        <dbReference type="EMBL" id="GAL93298.1"/>
    </source>
</evidence>
<evidence type="ECO:0000259" key="1">
    <source>
        <dbReference type="Pfam" id="PF01850"/>
    </source>
</evidence>
<evidence type="ECO:0000313" key="3">
    <source>
        <dbReference type="Proteomes" id="UP000030321"/>
    </source>
</evidence>
<dbReference type="RefSeq" id="WP_045359004.1">
    <property type="nucleotide sequence ID" value="NZ_BBPA01000036.1"/>
</dbReference>
<dbReference type="InterPro" id="IPR002716">
    <property type="entry name" value="PIN_dom"/>
</dbReference>
<dbReference type="InterPro" id="IPR029060">
    <property type="entry name" value="PIN-like_dom_sf"/>
</dbReference>
<dbReference type="SUPFAM" id="SSF88723">
    <property type="entry name" value="PIN domain-like"/>
    <property type="match status" value="1"/>
</dbReference>
<comment type="caution">
    <text evidence="2">The sequence shown here is derived from an EMBL/GenBank/DDBJ whole genome shotgun (WGS) entry which is preliminary data.</text>
</comment>
<organism evidence="2 3">
    <name type="scientific">Microcystis aeruginosa NIES-44</name>
    <dbReference type="NCBI Taxonomy" id="449439"/>
    <lineage>
        <taxon>Bacteria</taxon>
        <taxon>Bacillati</taxon>
        <taxon>Cyanobacteriota</taxon>
        <taxon>Cyanophyceae</taxon>
        <taxon>Oscillatoriophycideae</taxon>
        <taxon>Chroococcales</taxon>
        <taxon>Microcystaceae</taxon>
        <taxon>Microcystis</taxon>
    </lineage>
</organism>
<dbReference type="EMBL" id="BBPA01000036">
    <property type="protein sequence ID" value="GAL93298.1"/>
    <property type="molecule type" value="Genomic_DNA"/>
</dbReference>
<reference evidence="3" key="1">
    <citation type="journal article" date="2015" name="Genome">
        <title>Whole Genome Sequence of the Non-Microcystin-Producing Microcystis aeruginosa Strain NIES-44.</title>
        <authorList>
            <person name="Okano K."/>
            <person name="Miyata N."/>
            <person name="Ozaki Y."/>
        </authorList>
    </citation>
    <scope>NUCLEOTIDE SEQUENCE [LARGE SCALE GENOMIC DNA]</scope>
    <source>
        <strain evidence="3">NIES-44</strain>
    </source>
</reference>
<feature type="domain" description="PIN" evidence="1">
    <location>
        <begin position="6"/>
        <end position="119"/>
    </location>
</feature>
<name>A0A0A1VUX5_MICAE</name>
<sequence>MEKPLVFLDTDVLASYLRGDLASVHLFDREILDRVCLAINAIVLQELLFLAEVRNHPEIVDRIQEKVTILDFDLVKLDQYWENARDIRNIFVHSNDVLILSSAANCDYLVTYDQQLKKASSYLYNSKPMVVTPEELLEVIHQENSLLSSLSCQGYKSSNFPLNKVI</sequence>
<accession>A0A0A1VUX5</accession>